<dbReference type="SUPFAM" id="SSF46785">
    <property type="entry name" value="Winged helix' DNA-binding domain"/>
    <property type="match status" value="1"/>
</dbReference>
<keyword evidence="2" id="KW-0238">DNA-binding</keyword>
<dbReference type="Gene3D" id="3.30.450.40">
    <property type="match status" value="1"/>
</dbReference>
<comment type="caution">
    <text evidence="6">The sequence shown here is derived from an EMBL/GenBank/DDBJ whole genome shotgun (WGS) entry which is preliminary data.</text>
</comment>
<feature type="domain" description="IclR-ED" evidence="5">
    <location>
        <begin position="69"/>
        <end position="247"/>
    </location>
</feature>
<dbReference type="InterPro" id="IPR014757">
    <property type="entry name" value="Tscrpt_reg_IclR_C"/>
</dbReference>
<dbReference type="SMART" id="SM00346">
    <property type="entry name" value="HTH_ICLR"/>
    <property type="match status" value="1"/>
</dbReference>
<dbReference type="Gene3D" id="1.10.10.10">
    <property type="entry name" value="Winged helix-like DNA-binding domain superfamily/Winged helix DNA-binding domain"/>
    <property type="match status" value="1"/>
</dbReference>
<evidence type="ECO:0000256" key="2">
    <source>
        <dbReference type="ARBA" id="ARBA00023125"/>
    </source>
</evidence>
<evidence type="ECO:0000313" key="7">
    <source>
        <dbReference type="Proteomes" id="UP000564644"/>
    </source>
</evidence>
<evidence type="ECO:0000259" key="5">
    <source>
        <dbReference type="PROSITE" id="PS51078"/>
    </source>
</evidence>
<sequence>MERKYWAPAVERAHLVLQAVAANPARLRLTDLTEKTGINKSTMFSLLHTMEELEWLRRDGADCYALGSIFASLGSAYLSGHPLIDRFLEKAKSTVERIGETVQLSRLERREIVYLAKKEAPHPVRLLSEPGSRMPAHSTAMGKALLAGMADPDIRKLYEGYEWERLTPHTIGSVEPLLAELASVRREGCAFDAEEAVLGFRCVAAPVLDAGGSPQAAVSVSMLSQAWESKRDAAERAIRELAAELSS</sequence>
<feature type="domain" description="HTH iclR-type" evidence="4">
    <location>
        <begin position="7"/>
        <end position="68"/>
    </location>
</feature>
<dbReference type="SUPFAM" id="SSF55781">
    <property type="entry name" value="GAF domain-like"/>
    <property type="match status" value="1"/>
</dbReference>
<evidence type="ECO:0000259" key="4">
    <source>
        <dbReference type="PROSITE" id="PS51077"/>
    </source>
</evidence>
<reference evidence="6 7" key="1">
    <citation type="submission" date="2020-08" db="EMBL/GenBank/DDBJ databases">
        <title>Cohnella phylogeny.</title>
        <authorList>
            <person name="Dunlap C."/>
        </authorList>
    </citation>
    <scope>NUCLEOTIDE SEQUENCE [LARGE SCALE GENOMIC DNA]</scope>
    <source>
        <strain evidence="6 7">CBP 2801</strain>
    </source>
</reference>
<dbReference type="PANTHER" id="PTHR30136">
    <property type="entry name" value="HELIX-TURN-HELIX TRANSCRIPTIONAL REGULATOR, ICLR FAMILY"/>
    <property type="match status" value="1"/>
</dbReference>
<dbReference type="Pfam" id="PF09339">
    <property type="entry name" value="HTH_IclR"/>
    <property type="match status" value="1"/>
</dbReference>
<dbReference type="PROSITE" id="PS51078">
    <property type="entry name" value="ICLR_ED"/>
    <property type="match status" value="1"/>
</dbReference>
<keyword evidence="1" id="KW-0805">Transcription regulation</keyword>
<dbReference type="RefSeq" id="WP_185131403.1">
    <property type="nucleotide sequence ID" value="NZ_JACJVO010000028.1"/>
</dbReference>
<dbReference type="GO" id="GO:0045892">
    <property type="term" value="P:negative regulation of DNA-templated transcription"/>
    <property type="evidence" value="ECO:0007669"/>
    <property type="project" value="UniProtKB-ARBA"/>
</dbReference>
<evidence type="ECO:0000313" key="6">
    <source>
        <dbReference type="EMBL" id="MBB6733643.1"/>
    </source>
</evidence>
<keyword evidence="3" id="KW-0804">Transcription</keyword>
<protein>
    <submittedName>
        <fullName evidence="6">IclR family transcriptional regulator</fullName>
    </submittedName>
</protein>
<keyword evidence="7" id="KW-1185">Reference proteome</keyword>
<dbReference type="InterPro" id="IPR050707">
    <property type="entry name" value="HTH_MetabolicPath_Reg"/>
</dbReference>
<dbReference type="PROSITE" id="PS51077">
    <property type="entry name" value="HTH_ICLR"/>
    <property type="match status" value="1"/>
</dbReference>
<dbReference type="Proteomes" id="UP000564644">
    <property type="component" value="Unassembled WGS sequence"/>
</dbReference>
<organism evidence="6 7">
    <name type="scientific">Cohnella zeiphila</name>
    <dbReference type="NCBI Taxonomy" id="2761120"/>
    <lineage>
        <taxon>Bacteria</taxon>
        <taxon>Bacillati</taxon>
        <taxon>Bacillota</taxon>
        <taxon>Bacilli</taxon>
        <taxon>Bacillales</taxon>
        <taxon>Paenibacillaceae</taxon>
        <taxon>Cohnella</taxon>
    </lineage>
</organism>
<evidence type="ECO:0000256" key="1">
    <source>
        <dbReference type="ARBA" id="ARBA00023015"/>
    </source>
</evidence>
<gene>
    <name evidence="6" type="ORF">H7C18_22210</name>
</gene>
<dbReference type="InterPro" id="IPR036390">
    <property type="entry name" value="WH_DNA-bd_sf"/>
</dbReference>
<dbReference type="EMBL" id="JACJVO010000028">
    <property type="protein sequence ID" value="MBB6733643.1"/>
    <property type="molecule type" value="Genomic_DNA"/>
</dbReference>
<dbReference type="PANTHER" id="PTHR30136:SF24">
    <property type="entry name" value="HTH-TYPE TRANSCRIPTIONAL REPRESSOR ALLR"/>
    <property type="match status" value="1"/>
</dbReference>
<dbReference type="AlphaFoldDB" id="A0A7X0VZ55"/>
<dbReference type="InterPro" id="IPR029016">
    <property type="entry name" value="GAF-like_dom_sf"/>
</dbReference>
<evidence type="ECO:0000256" key="3">
    <source>
        <dbReference type="ARBA" id="ARBA00023163"/>
    </source>
</evidence>
<dbReference type="InterPro" id="IPR005471">
    <property type="entry name" value="Tscrpt_reg_IclR_N"/>
</dbReference>
<proteinExistence type="predicted"/>
<dbReference type="Pfam" id="PF01614">
    <property type="entry name" value="IclR_C"/>
    <property type="match status" value="1"/>
</dbReference>
<dbReference type="GO" id="GO:0003700">
    <property type="term" value="F:DNA-binding transcription factor activity"/>
    <property type="evidence" value="ECO:0007669"/>
    <property type="project" value="TreeGrafter"/>
</dbReference>
<name>A0A7X0VZ55_9BACL</name>
<dbReference type="GO" id="GO:0003677">
    <property type="term" value="F:DNA binding"/>
    <property type="evidence" value="ECO:0007669"/>
    <property type="project" value="UniProtKB-KW"/>
</dbReference>
<dbReference type="InterPro" id="IPR036388">
    <property type="entry name" value="WH-like_DNA-bd_sf"/>
</dbReference>
<accession>A0A7X0VZ55</accession>